<evidence type="ECO:0000256" key="5">
    <source>
        <dbReference type="ARBA" id="ARBA00022598"/>
    </source>
</evidence>
<organism evidence="7 8">
    <name type="scientific">Pseudomonas yamanorum</name>
    <dbReference type="NCBI Taxonomy" id="515393"/>
    <lineage>
        <taxon>Bacteria</taxon>
        <taxon>Pseudomonadati</taxon>
        <taxon>Pseudomonadota</taxon>
        <taxon>Gammaproteobacteria</taxon>
        <taxon>Pseudomonadales</taxon>
        <taxon>Pseudomonadaceae</taxon>
        <taxon>Pseudomonas</taxon>
    </lineage>
</organism>
<dbReference type="PROSITE" id="PS00012">
    <property type="entry name" value="PHOSPHOPANTETHEINE"/>
    <property type="match status" value="3"/>
</dbReference>
<dbReference type="InterPro" id="IPR025110">
    <property type="entry name" value="AMP-bd_C"/>
</dbReference>
<protein>
    <submittedName>
        <fullName evidence="7">Amino acid adenylation domain-containing protein</fullName>
    </submittedName>
</protein>
<dbReference type="InterPro" id="IPR001242">
    <property type="entry name" value="Condensation_dom"/>
</dbReference>
<dbReference type="Pfam" id="PF00501">
    <property type="entry name" value="AMP-binding"/>
    <property type="match status" value="3"/>
</dbReference>
<dbReference type="InterPro" id="IPR036736">
    <property type="entry name" value="ACP-like_sf"/>
</dbReference>
<proteinExistence type="inferred from homology"/>
<dbReference type="Gene3D" id="3.40.50.980">
    <property type="match status" value="6"/>
</dbReference>
<dbReference type="InterPro" id="IPR020845">
    <property type="entry name" value="AMP-binding_CS"/>
</dbReference>
<dbReference type="Gene3D" id="2.30.38.10">
    <property type="entry name" value="Luciferase, Domain 3"/>
    <property type="match status" value="3"/>
</dbReference>
<reference evidence="7 8" key="1">
    <citation type="submission" date="2020-04" db="EMBL/GenBank/DDBJ databases">
        <title>Molecular characterization of pseudomonads from Agaricus bisporus reveal novel blotch 2 pathogens in Western Europe.</title>
        <authorList>
            <person name="Taparia T."/>
            <person name="Krijger M."/>
            <person name="Haynes E."/>
            <person name="Elpinstone J.G."/>
            <person name="Noble R."/>
            <person name="Van Der Wolf J."/>
        </authorList>
    </citation>
    <scope>NUCLEOTIDE SEQUENCE [LARGE SCALE GENOMIC DNA]</scope>
    <source>
        <strain evidence="7 8">IPO3782</strain>
    </source>
</reference>
<dbReference type="FunFam" id="3.30.559.10:FF:000012">
    <property type="entry name" value="Non-ribosomal peptide synthetase"/>
    <property type="match status" value="1"/>
</dbReference>
<feature type="domain" description="Carrier" evidence="6">
    <location>
        <begin position="3581"/>
        <end position="3658"/>
    </location>
</feature>
<name>A0A7Y8JSP7_9PSED</name>
<dbReference type="FunFam" id="3.40.50.12780:FF:000012">
    <property type="entry name" value="Non-ribosomal peptide synthetase"/>
    <property type="match status" value="1"/>
</dbReference>
<dbReference type="Pfam" id="PF00668">
    <property type="entry name" value="Condensation"/>
    <property type="match status" value="4"/>
</dbReference>
<dbReference type="EMBL" id="JACARG010000074">
    <property type="protein sequence ID" value="NWE17268.1"/>
    <property type="molecule type" value="Genomic_DNA"/>
</dbReference>
<dbReference type="Pfam" id="PF13193">
    <property type="entry name" value="AMP-binding_C"/>
    <property type="match status" value="3"/>
</dbReference>
<dbReference type="InterPro" id="IPR023213">
    <property type="entry name" value="CAT-like_dom_sf"/>
</dbReference>
<dbReference type="GO" id="GO:0031177">
    <property type="term" value="F:phosphopantetheine binding"/>
    <property type="evidence" value="ECO:0007669"/>
    <property type="project" value="InterPro"/>
</dbReference>
<accession>A0A7Y8JSP7</accession>
<dbReference type="SUPFAM" id="SSF47336">
    <property type="entry name" value="ACP-like"/>
    <property type="match status" value="3"/>
</dbReference>
<dbReference type="GO" id="GO:0016874">
    <property type="term" value="F:ligase activity"/>
    <property type="evidence" value="ECO:0007669"/>
    <property type="project" value="UniProtKB-KW"/>
</dbReference>
<dbReference type="CDD" id="cd19543">
    <property type="entry name" value="DCL_NRPS"/>
    <property type="match status" value="2"/>
</dbReference>
<dbReference type="FunFam" id="3.40.50.980:FF:000002">
    <property type="entry name" value="Enterobactin synthetase component F"/>
    <property type="match status" value="1"/>
</dbReference>
<keyword evidence="5" id="KW-0436">Ligase</keyword>
<evidence type="ECO:0000256" key="1">
    <source>
        <dbReference type="ARBA" id="ARBA00001957"/>
    </source>
</evidence>
<dbReference type="Gene3D" id="1.10.1200.10">
    <property type="entry name" value="ACP-like"/>
    <property type="match status" value="2"/>
</dbReference>
<dbReference type="Gene3D" id="3.40.50.1820">
    <property type="entry name" value="alpha/beta hydrolase"/>
    <property type="match status" value="1"/>
</dbReference>
<dbReference type="CDD" id="cd19534">
    <property type="entry name" value="E_NRPS"/>
    <property type="match status" value="1"/>
</dbReference>
<dbReference type="NCBIfam" id="TIGR01733">
    <property type="entry name" value="AA-adenyl-dom"/>
    <property type="match status" value="3"/>
</dbReference>
<dbReference type="RefSeq" id="WP_177079859.1">
    <property type="nucleotide sequence ID" value="NZ_JACARG010000074.1"/>
</dbReference>
<dbReference type="SUPFAM" id="SSF52777">
    <property type="entry name" value="CoA-dependent acyltransferases"/>
    <property type="match status" value="8"/>
</dbReference>
<dbReference type="CDD" id="cd19531">
    <property type="entry name" value="LCL_NRPS-like"/>
    <property type="match status" value="1"/>
</dbReference>
<dbReference type="GO" id="GO:0044550">
    <property type="term" value="P:secondary metabolite biosynthetic process"/>
    <property type="evidence" value="ECO:0007669"/>
    <property type="project" value="UniProtKB-ARBA"/>
</dbReference>
<keyword evidence="3" id="KW-0596">Phosphopantetheine</keyword>
<dbReference type="CDD" id="cd17646">
    <property type="entry name" value="A_NRPS_AB3403-like"/>
    <property type="match status" value="1"/>
</dbReference>
<dbReference type="SUPFAM" id="SSF53474">
    <property type="entry name" value="alpha/beta-Hydrolases"/>
    <property type="match status" value="1"/>
</dbReference>
<feature type="domain" description="Carrier" evidence="6">
    <location>
        <begin position="2524"/>
        <end position="2598"/>
    </location>
</feature>
<dbReference type="Gene3D" id="3.30.559.10">
    <property type="entry name" value="Chloramphenicol acetyltransferase-like domain"/>
    <property type="match status" value="4"/>
</dbReference>
<keyword evidence="4" id="KW-0597">Phosphoprotein</keyword>
<dbReference type="GO" id="GO:0043041">
    <property type="term" value="P:amino acid activation for nonribosomal peptide biosynthetic process"/>
    <property type="evidence" value="ECO:0007669"/>
    <property type="project" value="UniProtKB-ARBA"/>
</dbReference>
<dbReference type="InterPro" id="IPR045851">
    <property type="entry name" value="AMP-bd_C_sf"/>
</dbReference>
<dbReference type="Gene3D" id="3.30.559.30">
    <property type="entry name" value="Nonribosomal peptide synthetase, condensation domain"/>
    <property type="match status" value="4"/>
</dbReference>
<feature type="domain" description="Carrier" evidence="6">
    <location>
        <begin position="1020"/>
        <end position="1094"/>
    </location>
</feature>
<dbReference type="InterPro" id="IPR009081">
    <property type="entry name" value="PP-bd_ACP"/>
</dbReference>
<evidence type="ECO:0000256" key="3">
    <source>
        <dbReference type="ARBA" id="ARBA00022450"/>
    </source>
</evidence>
<dbReference type="Pfam" id="PF00550">
    <property type="entry name" value="PP-binding"/>
    <property type="match status" value="3"/>
</dbReference>
<dbReference type="PROSITE" id="PS00455">
    <property type="entry name" value="AMP_BINDING"/>
    <property type="match status" value="3"/>
</dbReference>
<evidence type="ECO:0000313" key="7">
    <source>
        <dbReference type="EMBL" id="NWE17268.1"/>
    </source>
</evidence>
<dbReference type="PANTHER" id="PTHR45398">
    <property type="match status" value="1"/>
</dbReference>
<dbReference type="InterPro" id="IPR020806">
    <property type="entry name" value="PKS_PP-bd"/>
</dbReference>
<dbReference type="NCBIfam" id="NF003417">
    <property type="entry name" value="PRK04813.1"/>
    <property type="match status" value="3"/>
</dbReference>
<evidence type="ECO:0000259" key="6">
    <source>
        <dbReference type="PROSITE" id="PS50075"/>
    </source>
</evidence>
<dbReference type="PANTHER" id="PTHR45398:SF1">
    <property type="entry name" value="ENZYME, PUTATIVE (JCVI)-RELATED"/>
    <property type="match status" value="1"/>
</dbReference>
<dbReference type="InterPro" id="IPR000873">
    <property type="entry name" value="AMP-dep_synth/lig_dom"/>
</dbReference>
<comment type="similarity">
    <text evidence="2">Belongs to the ATP-dependent AMP-binding enzyme family.</text>
</comment>
<dbReference type="FunFam" id="1.10.1200.10:FF:000005">
    <property type="entry name" value="Nonribosomal peptide synthetase 1"/>
    <property type="match status" value="3"/>
</dbReference>
<dbReference type="FunFam" id="3.30.559.30:FF:000001">
    <property type="entry name" value="Non-ribosomal peptide synthetase"/>
    <property type="match status" value="1"/>
</dbReference>
<dbReference type="FunFam" id="3.40.50.980:FF:000001">
    <property type="entry name" value="Non-ribosomal peptide synthetase"/>
    <property type="match status" value="3"/>
</dbReference>
<dbReference type="InterPro" id="IPR001031">
    <property type="entry name" value="Thioesterase"/>
</dbReference>
<dbReference type="InterPro" id="IPR010071">
    <property type="entry name" value="AA_adenyl_dom"/>
</dbReference>
<dbReference type="InterPro" id="IPR029058">
    <property type="entry name" value="AB_hydrolase_fold"/>
</dbReference>
<dbReference type="InterPro" id="IPR006162">
    <property type="entry name" value="Ppantetheine_attach_site"/>
</dbReference>
<evidence type="ECO:0000256" key="2">
    <source>
        <dbReference type="ARBA" id="ARBA00006432"/>
    </source>
</evidence>
<dbReference type="InterPro" id="IPR010060">
    <property type="entry name" value="NRPS_synth"/>
</dbReference>
<dbReference type="PROSITE" id="PS50075">
    <property type="entry name" value="CARRIER"/>
    <property type="match status" value="3"/>
</dbReference>
<dbReference type="FunFam" id="2.30.38.10:FF:000001">
    <property type="entry name" value="Non-ribosomal peptide synthetase PvdI"/>
    <property type="match status" value="1"/>
</dbReference>
<dbReference type="CDD" id="cd17649">
    <property type="entry name" value="A_NRPS_PvdJ-like"/>
    <property type="match status" value="2"/>
</dbReference>
<dbReference type="FunFam" id="3.30.300.30:FF:000010">
    <property type="entry name" value="Enterobactin synthetase component F"/>
    <property type="match status" value="3"/>
</dbReference>
<dbReference type="NCBIfam" id="TIGR01720">
    <property type="entry name" value="NRPS-para261"/>
    <property type="match status" value="1"/>
</dbReference>
<dbReference type="Proteomes" id="UP000531950">
    <property type="component" value="Unassembled WGS sequence"/>
</dbReference>
<evidence type="ECO:0000313" key="8">
    <source>
        <dbReference type="Proteomes" id="UP000531950"/>
    </source>
</evidence>
<evidence type="ECO:0000256" key="4">
    <source>
        <dbReference type="ARBA" id="ARBA00022553"/>
    </source>
</evidence>
<dbReference type="Pfam" id="PF00975">
    <property type="entry name" value="Thioesterase"/>
    <property type="match status" value="1"/>
</dbReference>
<comment type="caution">
    <text evidence="7">The sequence shown here is derived from an EMBL/GenBank/DDBJ whole genome shotgun (WGS) entry which is preliminary data.</text>
</comment>
<dbReference type="SUPFAM" id="SSF56801">
    <property type="entry name" value="Acetyl-CoA synthetase-like"/>
    <property type="match status" value="3"/>
</dbReference>
<gene>
    <name evidence="7" type="ORF">HX822_30370</name>
</gene>
<comment type="cofactor">
    <cofactor evidence="1">
        <name>pantetheine 4'-phosphate</name>
        <dbReference type="ChEBI" id="CHEBI:47942"/>
    </cofactor>
</comment>
<sequence length="3933" mass="433981">MDDNAAALKIAGRFILLPLEKRKVYLQKMLEEGISPANLPIPQTRSSLEHVPLSFAQERQWFLWQLEPESSAYHIPRALRLRGTVDLDALQHSFNQLIARHEPLRTTFNDDENGVYQVIASQGELHIEQDALPAATDPAERLQQIRQAVGSETRRPFDLLNGPLIRVKLIHLADDDHVLVVTQHHIVSDGWSMGLMVDELISRYAASQQGRTLDMPPLPIQYADYAIWQRRWMEAGERDRQLAYWTRQLGDHPPVLELPTDHPRPAVQSLRGARLDIPLNGELSEGLKHLAQQHNASLFMVLLASFQALLYRYSGQHDIRVGVPVANRNRVETEGLIGFFVNTQVLKANVDGSTPFLDLLQQVKDAALQAQDYQDLPFEQLVEALQPERSLSHSPLFQVMYNHQTVKQDARAQHLDLQVEALEWDVRTAHLDLTLDTLEGPQGLAATLIYATDLFDAATAERMARHWVNLLHGMVADASCAVARLPMLGREEQQALLLDWQQAPSVALPLVHERIAQQARETPTAIALIIDEQRVTFAQLDARANRLAHGLVAQGVGPEVRVAIALPRGENLIVALLAVLKAGGAYVPLDTQYPRERLEYLMRDAQIGLLLSDSVLREQLPVPAGVAVLALDQFDVADQPATAPHVELSPHTLAYVIYTSGSTGQPKGVAVAHGPLAMHCVAIGERYAMTADDCELHFMSFAFDGAHERWLTALTHGSRLLLRDDSLWTPEQTYQQMHRHGVTVAAFPPVYLQQLAEHALAVGNPPAVRIYCFGGDAVPHASFELVKHTLKPEHIINGYGPTETVVTPLIWKAGPQDRCDAAYAPIGSRIGQRRACVLDADLNLLPAGAKGELYLGGEGLARGYLDRPGASAERFVADPFDQAGGRLYRTGDLVCQRADGTFDYLGRIDNQVKIRGFRIELGEVESRLQALPEVADAVVIAQEGGSGKQLVGYVIARQDLRHEGLGEHLRSQLKTVLPDYMVPAHILFLAQFPLTPNGKLDRKGLPKPDVSALQQQRYVEPRTELERAIAGIWQAVLKLERVGLTDNFFELGGDSIISIQVVSRARQAGIRFTPKDLFLYQTVQGLAGVAQTGASAQVIDQGPVTGASPLLPVQQAFFETDIPQRHHWNQSVLLKPAEPLAVEPLKRALAALVKHHDALRLGFAQGQANYRAIEADADNLLWQASLADANELEALGNEAQASLDLEHGPLLRAVLSTLADGSQRLQLIIHHLVVDGVSWRIIFDDLQQAYQQALQGQPCTLPAKTSAYRLWAERLQRYARAPERQLEVQGWQDRLRNSPLDLPCREQASDADQGLSATVQTRLDKGLTERLLQGAPAAYRTQVNDLLLTALARVICQWTGQPSTLIQLEGHGRETLFEDIDLTRTVGWFTSVFPVNLVPQEDLGASIKSIKEQLRAVPDKGIGFGVLRYLGDEATQQALRELPLPRITFNYLGQFDASFDDTQGALFTPATENAGADHSAQAPLGNWLTLNGQVFGGELSLNWAFSAERFEPALIQHLADEYAGQLRQLIEHCCEPDHQGVTPSDFNLLSLSQAQLDSLPMAPSQIEDIYPLSPMQQGMLFHSLYEQEQGHYINQLRLDVDGLDPERFREAWQAMVDGHDILRTGFIWHGAFERPIQVVHKQARLPFEVYDWRERAQLAQDLDELALQQRREGFDLAAAPLLRLVLVRTEASRYQVIYTNHHVLMDGWSNSQLLGEVLQHYCNQSVARQPGRFRDYIAWLQRQDSVASKRFWKEQLAPLNEPTHLARAIAHDADEVGAGEHARVLDEAQTERLATFARQQKVTLNTLVQAAWLLILQRYTGKDCVTFGATVAGRPADLKGIEQQIGLFINTLPVIASPRGEQRLDGFLQVVQGANLALREHEHSALFDIQRWSGLEGEALFDTLLVFENYPVSQALRQGQPQGLVFGDVSVHEQTNYPLTLAVSLGQVLSLHMSFNHSHFSPQAIERLCNQMAQVLLQMPDFAERPVGELQVLGREDYQQQVDTWNATDTTYPGEYAVQRLFEAQVSRTPQAIALVFGTHQLTYAELNRRANRLSQRLIELNVGPDVLVGIAMERSLEMVVGLLAVLKAGGAYVPLDPDYPRDRLAYMIDDSGIGLLLTQVTVVDRLPLSQGVQTLLLDQLPDDGAEAGNALVPVAPDNLAYVIYTSGSTGQPKGAGNRHVALSNRLYWMQQAYGLQPQDGVLQKTPFSFDVSVWEFFWPLIIGARLVMAAPGDHRDPLKLIELIVHHQVSTLHFVPSMLQAFLQDPTVERCSSLKRIVCSGEALPVDAQQQVFARLPGAGLYNLYGPTEAAIDVTHWTCVAEQAASVPIGQPIANLRTYILDAELAPVSAGVIGELYLAGVGLARGYHRRPGLTAERFVASPFVPGERLYRTGDLCRHRPDGVIDYLGRSDHQVKIRGLRIELGEIESALLEQASVREAVVLAVDVNGGKRLVAYVVPNDEAVQDSAGFHQQLAEQLLSGLPDYMVPSQTVLLAQMPLSPNGKLDRKALPKVDVSALQATYLAPRTATEHTLTGIWQAVLGLEQVGVTDNFFALGGDSIISIQVVSRARQAGLQMSPKDLFEQQTIEKLAACCTAAQPEPAPAMPEAQVLHGLSEAQRLALPLPHDQVEHLYRLSPMQQGMLFLGLNAPQDDMYVNQLSIDVHGLDSARFKAAWQTVCERHSVLRTGFLWQDLEEPLQFVLKDLPVPLSELDWRDEDCSAGRLQALADSERERGFALESAPLQRILLVRLGHDSYQLIWTYHHILIDGWSTSALMGELLAHYSGQALQAPVPYHHYIGWLNQQDPVSAEGFWREQLSMLDEPTYLADAVASGEGRGHQALYTRLDASGTERLKAFARSQQITLNTLVQGAWALLLSRYSGQRSVTFGATMAGRPASLPQSEQILGLFINTLPVIQVIEPGQSVGEWLRALQRYNLQMREYEYTPLTDIQRWSGRNGQSLFDSIIVFENQPVDRTLREWSGESLRFGEMDSAGLTNFPMDLMVTLEEGLVIEYMFLREHFPESAVHTLRQDMEGLLLQLASDAARPLGEIGLPSGRRASVLEHPPAPALPLVHQHIARWAVEAGQHPAVLFGEQQMSFAALEQRANALAHCLIAQGVGPEVRVGVALPRDAELMVALLAVLKAGGAYVPLDTTYPRERLSYLIADSGIALLLTASSTLPQLPIPQTLQVLALDTLDVSDQPQTAPACHVQPENLAYVIYTSGSSGQPKGVAVSHGPLAMHCQAIGERYGMSPQDCELHFMSFAFDGAHERWLTTLSHGGRLLLRDDSLWTPEQTYQAMHRHGVTVAAFPPAYLQQLAEHAEQDGNPPPVRIYCFGGDAVPQASYDLARRALRPQFIINGYGPTETVVTPLLWKASVDTDCGAAYAPIGSVVGARTAYVLDLDLNPLPVGLAGELFLGGEGLARGYLDRAGQTAERFVADPFSASGARLYRTGDLVRQRLDGTFDYLGRIDNQVKIRGFRIELGEIEARLRQAEGVADAVVVAREGGSGKQLAGYVVQDDALIAPHVLCERLREQLKRSLPDYMVPTHLVVLERLPLTPNGKLDRKGLPAPDAVQGTHTYVAPRTELESALAQIWQKVLKVPQVGIHDSFFELGGDSILSLQVVAKARGLQSHGLRLKLRDLVQKPTIAELTASVGVQARQPAVSALLSLNTEVRETPPLFCVHAGFGTVFDYETLARQLNGQRQVIAIGNRTLLDPAWQDESLASMARDYVADVRLKQPQGPYHLAGWSLGATLSLLMAAELERQGQQVAFVGLVDSFVPMERVEVDDWQEDVQQFLAVLLPGVNPGPIPLEESPGGIRQVMDAAMAEAASQGPDSSAYAALGGEELANVFSVARRLKRLSIQLACCTPVSVTPMSWWTPGREAERQVLASQIGQPLEGTVLRCGHFEIPRDEAFVLALESALAELDTSAVTC</sequence>
<dbReference type="Gene3D" id="3.30.300.30">
    <property type="match status" value="3"/>
</dbReference>
<dbReference type="SMART" id="SM00823">
    <property type="entry name" value="PKS_PP"/>
    <property type="match status" value="3"/>
</dbReference>